<evidence type="ECO:0000313" key="3">
    <source>
        <dbReference type="Proteomes" id="UP001201386"/>
    </source>
</evidence>
<feature type="region of interest" description="Disordered" evidence="1">
    <location>
        <begin position="510"/>
        <end position="541"/>
    </location>
</feature>
<dbReference type="Proteomes" id="UP001201386">
    <property type="component" value="Segment"/>
</dbReference>
<feature type="compositionally biased region" description="Acidic residues" evidence="1">
    <location>
        <begin position="518"/>
        <end position="541"/>
    </location>
</feature>
<sequence length="541" mass="59168">MTSPQVKDTRAGGRYASAVPFATGTNANIVNPDDALRWKTYQFYDDVYHNRPETFAATIRGEDDEQVPIYLPSAGTIVEAVSRFLGVDFSFQLTTAPPPGQDVTGEIPEPSDEEMLACQTAFEQLFKREKVGLKYETLKRYGLVRGDALIHITADDTKAAGRRISIHELNPGQYFPIKGGPLNDQYIGCHIIGEIAHPTEKGKFACLRQTYRYIVDNDGNRTGGITTELTVWELGKWDDRDPEAETKQLATIVPEEQLPAQIDVIPVYHVKNEALPGDEFGRSELSGFETMINGINQSITDEDMTLVMQGLGMYATNAPPPVDAEGKETDWQVGPGQVIEVGDGQTFSRINGVSSVAPFQEHIRMIEDRLYKRLGLSDVAVGDVDTALVESGIALKMKLAPILARNAMKEAELVSVLDQMFYDLAMKWFPAYEGLSFGSVVPIVSFGDPMPVDRKAVIDEVMALIGATPPLITLEMAVERLSSVGYTFGPNAVEDLFALMARISDTLLGGGGGTQTGEELEAGDEVTGDEEEVQETPEEEA</sequence>
<dbReference type="EMBL" id="OL455890">
    <property type="protein sequence ID" value="UJQ86332.1"/>
    <property type="molecule type" value="Genomic_DNA"/>
</dbReference>
<gene>
    <name evidence="2" type="primary">3</name>
    <name evidence="2" type="ORF">WOJTEK_3</name>
</gene>
<organism evidence="2 3">
    <name type="scientific">Gordonia phage Wojtek</name>
    <dbReference type="NCBI Taxonomy" id="2910758"/>
    <lineage>
        <taxon>Viruses</taxon>
        <taxon>Duplodnaviria</taxon>
        <taxon>Heunggongvirae</taxon>
        <taxon>Uroviricota</taxon>
        <taxon>Caudoviricetes</taxon>
        <taxon>Dovevirinae</taxon>
        <taxon>Lambovirus</taxon>
        <taxon>Lambovirus wojtek</taxon>
    </lineage>
</organism>
<evidence type="ECO:0000313" key="2">
    <source>
        <dbReference type="EMBL" id="UJQ86332.1"/>
    </source>
</evidence>
<proteinExistence type="predicted"/>
<evidence type="ECO:0000256" key="1">
    <source>
        <dbReference type="SAM" id="MobiDB-lite"/>
    </source>
</evidence>
<reference evidence="2 3" key="1">
    <citation type="submission" date="2021-11" db="EMBL/GenBank/DDBJ databases">
        <authorList>
            <person name="Puthoff D.P."/>
            <person name="Dawson N.J."/>
            <person name="McNemar A."/>
            <person name="Wilson J.R."/>
            <person name="Ball S.L."/>
            <person name="Garlena R.A."/>
            <person name="Russell D.A."/>
            <person name="Jacobs-Sera D."/>
            <person name="Hatfull G.F."/>
        </authorList>
    </citation>
    <scope>NUCLEOTIDE SEQUENCE [LARGE SCALE GENOMIC DNA]</scope>
</reference>
<protein>
    <submittedName>
        <fullName evidence="2">Portal protein</fullName>
    </submittedName>
</protein>
<accession>A0AA49BMT0</accession>
<name>A0AA49BMT0_9CAUD</name>
<keyword evidence="3" id="KW-1185">Reference proteome</keyword>